<dbReference type="PANTHER" id="PTHR11575">
    <property type="entry name" value="5'-NUCLEOTIDASE-RELATED"/>
    <property type="match status" value="1"/>
</dbReference>
<name>A0A1E7W6J2_9BURK</name>
<dbReference type="PROSITE" id="PS00786">
    <property type="entry name" value="5_NUCLEOTIDASE_2"/>
    <property type="match status" value="1"/>
</dbReference>
<dbReference type="SUPFAM" id="SSF55816">
    <property type="entry name" value="5'-nucleotidase (syn. UDP-sugar hydrolase), C-terminal domain"/>
    <property type="match status" value="1"/>
</dbReference>
<keyword evidence="3 6" id="KW-0378">Hydrolase</keyword>
<dbReference type="EC" id="3.1.3.6" evidence="6"/>
<dbReference type="RefSeq" id="WP_070252057.1">
    <property type="nucleotide sequence ID" value="NZ_LROM01000152.1"/>
</dbReference>
<dbReference type="InterPro" id="IPR004843">
    <property type="entry name" value="Calcineurin-like_PHP"/>
</dbReference>
<comment type="caution">
    <text evidence="6">The sequence shown here is derived from an EMBL/GenBank/DDBJ whole genome shotgun (WGS) entry which is preliminary data.</text>
</comment>
<dbReference type="InterPro" id="IPR036907">
    <property type="entry name" value="5'-Nucleotdase_C_sf"/>
</dbReference>
<dbReference type="Gene3D" id="3.90.780.10">
    <property type="entry name" value="5'-Nucleotidase, C-terminal domain"/>
    <property type="match status" value="1"/>
</dbReference>
<sequence length="680" mass="71695">MPLLPPSPRFRLLSTVLLAGAGSLAATAAIAANPGATPAGAQATVALLETTDLHANVLSYDYYKLKAEPSIGLERTATLIRQARAQYPNNLLLDNGDALQGTALSDYQAKVAPVQCGQLPAIYKAMDLLGFDGAGIGNHEFNYGLPYLNQVTGSAFDVAGVPADAPRCAGPKFPIVLANVVSERSGKPLFAPYSILTRQIGATGPDGKSVTATIKVGIIGFAPPEILAWDKRWLDGKVYAEGVRETAQKFIPLMRAQGADLIVALSHGGIDGAPYTPAMENANYYLAQVPGVDAMLIGHSHLPFPLATSTVAQFNLPGVDKAKGTVHGVPTVMASLWGKHLGVIALHMTYDGQRWNIDKTRTTVEARSIRNADGSYVEADPAVARLVAAEHEATIGYVKTPVGSSDFRMSSYFADVGDVSAVQLVNQAQTDYVRHYVQANLPQYASLPVLSMASPFKTGAAGVGDYTDVKPGELALNNAADLYLYPNELHAVKVDGAGLKAWLEKSAERFNRIDPAATAPQELINTGAAGYNFDMLTNADISYQIDVTRPVGQRIVALNWQGAPVTPGQQFLVATNNYRASGGGNFPGLNGSQTVIAAPDSSRDVLIAYIQKTKNLTRAANGSTRSWRFAPVQVAGPVVFHAAPGMIALAAEAGLSGVTELQPDDGGGKGFALYAVDLAQ</sequence>
<feature type="chain" id="PRO_5009028572" evidence="3">
    <location>
        <begin position="29"/>
        <end position="680"/>
    </location>
</feature>
<dbReference type="Pfam" id="PF02872">
    <property type="entry name" value="5_nucleotid_C"/>
    <property type="match status" value="1"/>
</dbReference>
<dbReference type="PANTHER" id="PTHR11575:SF6">
    <property type="entry name" value="2',3'-CYCLIC-NUCLEOTIDE 2'-PHOSPHODIESTERASE_3'-NUCLEOTIDASE"/>
    <property type="match status" value="1"/>
</dbReference>
<dbReference type="InterPro" id="IPR008334">
    <property type="entry name" value="5'-Nucleotdase_C"/>
</dbReference>
<dbReference type="Pfam" id="PF00149">
    <property type="entry name" value="Metallophos"/>
    <property type="match status" value="1"/>
</dbReference>
<protein>
    <submittedName>
        <fullName evidence="6">2',3'-cyclic-nucleotide 2'-phosphodiesterase/3'-nucleotidase</fullName>
        <ecNumber evidence="6">3.1.3.6</ecNumber>
        <ecNumber evidence="6">3.1.4.16</ecNumber>
    </submittedName>
</protein>
<evidence type="ECO:0000256" key="1">
    <source>
        <dbReference type="ARBA" id="ARBA00006654"/>
    </source>
</evidence>
<evidence type="ECO:0000313" key="6">
    <source>
        <dbReference type="EMBL" id="OEZ91596.1"/>
    </source>
</evidence>
<dbReference type="GO" id="GO:0030288">
    <property type="term" value="C:outer membrane-bounded periplasmic space"/>
    <property type="evidence" value="ECO:0007669"/>
    <property type="project" value="TreeGrafter"/>
</dbReference>
<reference evidence="7" key="1">
    <citation type="journal article" date="2016" name="Front. Microbiol.">
        <title>Molecular Keys to the Janthinobacterium and Duganella spp. Interaction with the Plant Pathogen Fusarium graminearum.</title>
        <authorList>
            <person name="Haack F.S."/>
            <person name="Poehlein A."/>
            <person name="Kroger C."/>
            <person name="Voigt C.A."/>
            <person name="Piepenbring M."/>
            <person name="Bode H.B."/>
            <person name="Daniel R."/>
            <person name="Schafer W."/>
            <person name="Streit W.R."/>
        </authorList>
    </citation>
    <scope>NUCLEOTIDE SEQUENCE [LARGE SCALE GENOMIC DNA]</scope>
    <source>
        <strain evidence="7">T54</strain>
    </source>
</reference>
<evidence type="ECO:0000256" key="2">
    <source>
        <dbReference type="ARBA" id="ARBA00022729"/>
    </source>
</evidence>
<feature type="domain" description="Calcineurin-like phosphoesterase" evidence="4">
    <location>
        <begin position="50"/>
        <end position="302"/>
    </location>
</feature>
<dbReference type="GO" id="GO:0008254">
    <property type="term" value="F:3'-nucleotidase activity"/>
    <property type="evidence" value="ECO:0007669"/>
    <property type="project" value="UniProtKB-EC"/>
</dbReference>
<dbReference type="InterPro" id="IPR006179">
    <property type="entry name" value="5_nucleotidase/apyrase"/>
</dbReference>
<dbReference type="GO" id="GO:0000166">
    <property type="term" value="F:nucleotide binding"/>
    <property type="evidence" value="ECO:0007669"/>
    <property type="project" value="UniProtKB-KW"/>
</dbReference>
<gene>
    <name evidence="6" type="primary">cpdB</name>
    <name evidence="6" type="ORF">DUPY_52090</name>
</gene>
<dbReference type="SUPFAM" id="SSF56300">
    <property type="entry name" value="Metallo-dependent phosphatases"/>
    <property type="match status" value="1"/>
</dbReference>
<dbReference type="EMBL" id="LROM01000152">
    <property type="protein sequence ID" value="OEZ91596.1"/>
    <property type="molecule type" value="Genomic_DNA"/>
</dbReference>
<keyword evidence="3" id="KW-0547">Nucleotide-binding</keyword>
<evidence type="ECO:0000256" key="3">
    <source>
        <dbReference type="RuleBase" id="RU362119"/>
    </source>
</evidence>
<dbReference type="InterPro" id="IPR029052">
    <property type="entry name" value="Metallo-depent_PP-like"/>
</dbReference>
<dbReference type="OrthoDB" id="9803927at2"/>
<dbReference type="PATRIC" id="fig|762836.4.peg.5352"/>
<feature type="domain" description="5'-Nucleotidase C-terminal" evidence="5">
    <location>
        <begin position="408"/>
        <end position="589"/>
    </location>
</feature>
<dbReference type="PROSITE" id="PS00785">
    <property type="entry name" value="5_NUCLEOTIDASE_1"/>
    <property type="match status" value="1"/>
</dbReference>
<dbReference type="InterPro" id="IPR006146">
    <property type="entry name" value="5'-Nucleotdase_CS"/>
</dbReference>
<keyword evidence="7" id="KW-1185">Reference proteome</keyword>
<dbReference type="Gene3D" id="3.60.21.10">
    <property type="match status" value="1"/>
</dbReference>
<dbReference type="NCBIfam" id="NF006938">
    <property type="entry name" value="PRK09420.1"/>
    <property type="match status" value="1"/>
</dbReference>
<evidence type="ECO:0000259" key="4">
    <source>
        <dbReference type="Pfam" id="PF00149"/>
    </source>
</evidence>
<dbReference type="GO" id="GO:0046872">
    <property type="term" value="F:metal ion binding"/>
    <property type="evidence" value="ECO:0007669"/>
    <property type="project" value="InterPro"/>
</dbReference>
<dbReference type="GO" id="GO:0008663">
    <property type="term" value="F:2',3'-cyclic-nucleotide 2'-phosphodiesterase activity"/>
    <property type="evidence" value="ECO:0007669"/>
    <property type="project" value="UniProtKB-EC"/>
</dbReference>
<dbReference type="EC" id="3.1.4.16" evidence="6"/>
<dbReference type="AlphaFoldDB" id="A0A1E7W6J2"/>
<evidence type="ECO:0000313" key="7">
    <source>
        <dbReference type="Proteomes" id="UP000175989"/>
    </source>
</evidence>
<dbReference type="GO" id="GO:0009166">
    <property type="term" value="P:nucleotide catabolic process"/>
    <property type="evidence" value="ECO:0007669"/>
    <property type="project" value="InterPro"/>
</dbReference>
<keyword evidence="2 3" id="KW-0732">Signal</keyword>
<evidence type="ECO:0000259" key="5">
    <source>
        <dbReference type="Pfam" id="PF02872"/>
    </source>
</evidence>
<dbReference type="Proteomes" id="UP000175989">
    <property type="component" value="Unassembled WGS sequence"/>
</dbReference>
<accession>A0A1E7W6J2</accession>
<proteinExistence type="inferred from homology"/>
<dbReference type="PRINTS" id="PR01607">
    <property type="entry name" value="APYRASEFAMLY"/>
</dbReference>
<feature type="signal peptide" evidence="3">
    <location>
        <begin position="1"/>
        <end position="28"/>
    </location>
</feature>
<comment type="similarity">
    <text evidence="1 3">Belongs to the 5'-nucleotidase family.</text>
</comment>
<organism evidence="6 7">
    <name type="scientific">Duganella phyllosphaerae</name>
    <dbReference type="NCBI Taxonomy" id="762836"/>
    <lineage>
        <taxon>Bacteria</taxon>
        <taxon>Pseudomonadati</taxon>
        <taxon>Pseudomonadota</taxon>
        <taxon>Betaproteobacteria</taxon>
        <taxon>Burkholderiales</taxon>
        <taxon>Oxalobacteraceae</taxon>
        <taxon>Telluria group</taxon>
        <taxon>Duganella</taxon>
    </lineage>
</organism>